<organism evidence="1 2">
    <name type="scientific">Tulasnella calospora MUT 4182</name>
    <dbReference type="NCBI Taxonomy" id="1051891"/>
    <lineage>
        <taxon>Eukaryota</taxon>
        <taxon>Fungi</taxon>
        <taxon>Dikarya</taxon>
        <taxon>Basidiomycota</taxon>
        <taxon>Agaricomycotina</taxon>
        <taxon>Agaricomycetes</taxon>
        <taxon>Cantharellales</taxon>
        <taxon>Tulasnellaceae</taxon>
        <taxon>Tulasnella</taxon>
    </lineage>
</organism>
<name>A0A0C3QJJ3_9AGAM</name>
<keyword evidence="2" id="KW-1185">Reference proteome</keyword>
<reference evidence="1 2" key="1">
    <citation type="submission" date="2014-04" db="EMBL/GenBank/DDBJ databases">
        <authorList>
            <consortium name="DOE Joint Genome Institute"/>
            <person name="Kuo A."/>
            <person name="Girlanda M."/>
            <person name="Perotto S."/>
            <person name="Kohler A."/>
            <person name="Nagy L.G."/>
            <person name="Floudas D."/>
            <person name="Copeland A."/>
            <person name="Barry K.W."/>
            <person name="Cichocki N."/>
            <person name="Veneault-Fourrey C."/>
            <person name="LaButti K."/>
            <person name="Lindquist E.A."/>
            <person name="Lipzen A."/>
            <person name="Lundell T."/>
            <person name="Morin E."/>
            <person name="Murat C."/>
            <person name="Sun H."/>
            <person name="Tunlid A."/>
            <person name="Henrissat B."/>
            <person name="Grigoriev I.V."/>
            <person name="Hibbett D.S."/>
            <person name="Martin F."/>
            <person name="Nordberg H.P."/>
            <person name="Cantor M.N."/>
            <person name="Hua S.X."/>
        </authorList>
    </citation>
    <scope>NUCLEOTIDE SEQUENCE [LARGE SCALE GENOMIC DNA]</scope>
    <source>
        <strain evidence="1 2">MUT 4182</strain>
    </source>
</reference>
<reference evidence="2" key="2">
    <citation type="submission" date="2015-01" db="EMBL/GenBank/DDBJ databases">
        <title>Evolutionary Origins and Diversification of the Mycorrhizal Mutualists.</title>
        <authorList>
            <consortium name="DOE Joint Genome Institute"/>
            <consortium name="Mycorrhizal Genomics Consortium"/>
            <person name="Kohler A."/>
            <person name="Kuo A."/>
            <person name="Nagy L.G."/>
            <person name="Floudas D."/>
            <person name="Copeland A."/>
            <person name="Barry K.W."/>
            <person name="Cichocki N."/>
            <person name="Veneault-Fourrey C."/>
            <person name="LaButti K."/>
            <person name="Lindquist E.A."/>
            <person name="Lipzen A."/>
            <person name="Lundell T."/>
            <person name="Morin E."/>
            <person name="Murat C."/>
            <person name="Riley R."/>
            <person name="Ohm R."/>
            <person name="Sun H."/>
            <person name="Tunlid A."/>
            <person name="Henrissat B."/>
            <person name="Grigoriev I.V."/>
            <person name="Hibbett D.S."/>
            <person name="Martin F."/>
        </authorList>
    </citation>
    <scope>NUCLEOTIDE SEQUENCE [LARGE SCALE GENOMIC DNA]</scope>
    <source>
        <strain evidence="2">MUT 4182</strain>
    </source>
</reference>
<proteinExistence type="predicted"/>
<gene>
    <name evidence="1" type="ORF">M407DRAFT_24315</name>
</gene>
<accession>A0A0C3QJJ3</accession>
<protein>
    <submittedName>
        <fullName evidence="1">Uncharacterized protein</fullName>
    </submittedName>
</protein>
<evidence type="ECO:0000313" key="1">
    <source>
        <dbReference type="EMBL" id="KIO26349.1"/>
    </source>
</evidence>
<dbReference type="Proteomes" id="UP000054248">
    <property type="component" value="Unassembled WGS sequence"/>
</dbReference>
<sequence>MVLPTRANSSFSPLGFQDEEVMCNEVLGLIEEESLISQLLPSGSPTQPIQPVETSSAFPARFRHFHMDKPIANLHVVPLLDSDLETAHRVLGEYSIPSQTAAKLPTVRASCPQLKRGDQQYQPFKAVHQQNPFWDIFPIKNI</sequence>
<dbReference type="EMBL" id="KN823025">
    <property type="protein sequence ID" value="KIO26349.1"/>
    <property type="molecule type" value="Genomic_DNA"/>
</dbReference>
<evidence type="ECO:0000313" key="2">
    <source>
        <dbReference type="Proteomes" id="UP000054248"/>
    </source>
</evidence>
<dbReference type="AlphaFoldDB" id="A0A0C3QJJ3"/>
<dbReference type="HOGENOM" id="CLU_1817227_0_0_1"/>